<feature type="non-terminal residue" evidence="2">
    <location>
        <position position="652"/>
    </location>
</feature>
<feature type="compositionally biased region" description="Basic residues" evidence="1">
    <location>
        <begin position="393"/>
        <end position="404"/>
    </location>
</feature>
<dbReference type="GO" id="GO:0008177">
    <property type="term" value="F:succinate dehydrogenase (quinone) activity"/>
    <property type="evidence" value="ECO:0007669"/>
    <property type="project" value="UniProtKB-EC"/>
</dbReference>
<dbReference type="EMBL" id="CADCUS010000249">
    <property type="protein sequence ID" value="CAA9405019.1"/>
    <property type="molecule type" value="Genomic_DNA"/>
</dbReference>
<organism evidence="2">
    <name type="scientific">uncultured Pseudonocardia sp</name>
    <dbReference type="NCBI Taxonomy" id="211455"/>
    <lineage>
        <taxon>Bacteria</taxon>
        <taxon>Bacillati</taxon>
        <taxon>Actinomycetota</taxon>
        <taxon>Actinomycetes</taxon>
        <taxon>Pseudonocardiales</taxon>
        <taxon>Pseudonocardiaceae</taxon>
        <taxon>Pseudonocardia</taxon>
        <taxon>environmental samples</taxon>
    </lineage>
</organism>
<feature type="compositionally biased region" description="Basic residues" evidence="1">
    <location>
        <begin position="414"/>
        <end position="426"/>
    </location>
</feature>
<feature type="compositionally biased region" description="Basic and acidic residues" evidence="1">
    <location>
        <begin position="144"/>
        <end position="156"/>
    </location>
</feature>
<feature type="compositionally biased region" description="Basic and acidic residues" evidence="1">
    <location>
        <begin position="640"/>
        <end position="652"/>
    </location>
</feature>
<feature type="compositionally biased region" description="Basic and acidic residues" evidence="1">
    <location>
        <begin position="1"/>
        <end position="10"/>
    </location>
</feature>
<feature type="region of interest" description="Disordered" evidence="1">
    <location>
        <begin position="1"/>
        <end position="195"/>
    </location>
</feature>
<feature type="compositionally biased region" description="Low complexity" evidence="1">
    <location>
        <begin position="551"/>
        <end position="567"/>
    </location>
</feature>
<feature type="compositionally biased region" description="Low complexity" evidence="1">
    <location>
        <begin position="91"/>
        <end position="100"/>
    </location>
</feature>
<sequence>DRSDCSDRGHRAPRLRRRRDRSRRSGAPGRDRGPPAGQAHGDHLQVAVRQGAHRDGRGRLRGGDGQRQQQRQLAGPLPRHHARGEVPQQLADGRAARAGGPRPGLGAGDLRRAVRPHEGREDQPAQLRRAHLPAAGARRRPHRPGADPHPAAEDRVAAAGGPRRDRRLRGQHPGLPRVHDHRAVHHRRSDRRGRRLLPRLGEVRPLRRARRRAGHRRGRQELPGDVQLLGVHRRRARARPARRRHADQHGVPAVPPDRHGLAAVGEGDPRHRVGARRRRHPQELRGQAVHVRLRAGRVQGPVRDHARGGRPLVHRRRQQPAPPGAAAPRRGGPRDQLRGQGGPGEPPRRRVPRHRLPAHAGGDPEAAAVDVPPVQGAGRRRHHQGADGGRPHLPLRHGRGGGRPRLRDVEGARPVRRGRGGGRHARVQPAGRQLAVRPARVRPAGRRGRRGVRRRARGRAPGRRGGRRRRRRGPRAAAVLQLHRRRGEPLRRAAGAAEDDERPGRHHPQGRRDGAGAQGAAGHRGPHPHGQRAGRPGVQPRLAPRAGPAQHAAGVAVRGAGRAGAPGEPRRAHPRRLPGDGLRLAPRAAGAAGPGRGRRRAGAPGAGADAARPVRPVRVRRAEEVLHRRGARWPQSRYGRGRDRRRDGGAGM</sequence>
<feature type="compositionally biased region" description="Basic residues" evidence="1">
    <location>
        <begin position="179"/>
        <end position="195"/>
    </location>
</feature>
<evidence type="ECO:0000313" key="2">
    <source>
        <dbReference type="EMBL" id="CAA9405019.1"/>
    </source>
</evidence>
<feature type="compositionally biased region" description="Basic and acidic residues" evidence="1">
    <location>
        <begin position="52"/>
        <end position="64"/>
    </location>
</feature>
<feature type="compositionally biased region" description="Basic residues" evidence="1">
    <location>
        <begin position="11"/>
        <end position="24"/>
    </location>
</feature>
<feature type="region of interest" description="Disordered" evidence="1">
    <location>
        <begin position="237"/>
        <end position="652"/>
    </location>
</feature>
<feature type="compositionally biased region" description="Basic residues" evidence="1">
    <location>
        <begin position="439"/>
        <end position="474"/>
    </location>
</feature>
<keyword evidence="2" id="KW-0560">Oxidoreductase</keyword>
<feature type="compositionally biased region" description="Low complexity" evidence="1">
    <location>
        <begin position="579"/>
        <end position="591"/>
    </location>
</feature>
<feature type="compositionally biased region" description="Basic and acidic residues" evidence="1">
    <location>
        <begin position="109"/>
        <end position="123"/>
    </location>
</feature>
<feature type="compositionally biased region" description="Low complexity" evidence="1">
    <location>
        <begin position="602"/>
        <end position="616"/>
    </location>
</feature>
<accession>A0A6J4P9Z1</accession>
<proteinExistence type="predicted"/>
<protein>
    <submittedName>
        <fullName evidence="2">Succinate dehydrogenase flavoprotein subunit</fullName>
        <ecNumber evidence="2">1.3.5.1</ecNumber>
    </submittedName>
</protein>
<evidence type="ECO:0000256" key="1">
    <source>
        <dbReference type="SAM" id="MobiDB-lite"/>
    </source>
</evidence>
<feature type="compositionally biased region" description="Basic residues" evidence="1">
    <location>
        <begin position="237"/>
        <end position="246"/>
    </location>
</feature>
<feature type="non-terminal residue" evidence="2">
    <location>
        <position position="1"/>
    </location>
</feature>
<gene>
    <name evidence="2" type="ORF">AVDCRST_MAG66-1753</name>
</gene>
<dbReference type="AlphaFoldDB" id="A0A6J4P9Z1"/>
<reference evidence="2" key="1">
    <citation type="submission" date="2020-02" db="EMBL/GenBank/DDBJ databases">
        <authorList>
            <person name="Meier V. D."/>
        </authorList>
    </citation>
    <scope>NUCLEOTIDE SEQUENCE</scope>
    <source>
        <strain evidence="2">AVDCRST_MAG66</strain>
    </source>
</reference>
<name>A0A6J4P9Z1_9PSEU</name>
<dbReference type="EC" id="1.3.5.1" evidence="2"/>